<sequence length="179" mass="20650">MLTKLSLLGIILSPTLAQFSLGSIRPDVSFNEDNDRFDVTDLMTKRMFRETPNVEDGDSDEEEGFRRNFRGGNNYNQLLDILTRKHAENMFHSRKADGGFAYDNRMDSSEGGSVDDFEANLEKFKNLKANRRNVDDLNNVHGYRKYRRSMKPDPVDEIMMHHAVPITFEIDGYLIPPLK</sequence>
<reference evidence="3" key="1">
    <citation type="submission" date="2025-08" db="UniProtKB">
        <authorList>
            <consortium name="RefSeq"/>
        </authorList>
    </citation>
    <scope>IDENTIFICATION</scope>
</reference>
<organism evidence="2 3">
    <name type="scientific">Trichoplusia ni</name>
    <name type="common">Cabbage looper</name>
    <dbReference type="NCBI Taxonomy" id="7111"/>
    <lineage>
        <taxon>Eukaryota</taxon>
        <taxon>Metazoa</taxon>
        <taxon>Ecdysozoa</taxon>
        <taxon>Arthropoda</taxon>
        <taxon>Hexapoda</taxon>
        <taxon>Insecta</taxon>
        <taxon>Pterygota</taxon>
        <taxon>Neoptera</taxon>
        <taxon>Endopterygota</taxon>
        <taxon>Lepidoptera</taxon>
        <taxon>Glossata</taxon>
        <taxon>Ditrysia</taxon>
        <taxon>Noctuoidea</taxon>
        <taxon>Noctuidae</taxon>
        <taxon>Plusiinae</taxon>
        <taxon>Trichoplusia</taxon>
    </lineage>
</organism>
<gene>
    <name evidence="3" type="primary">LOC113494519</name>
</gene>
<feature type="chain" id="PRO_5028801311" evidence="1">
    <location>
        <begin position="18"/>
        <end position="179"/>
    </location>
</feature>
<dbReference type="AlphaFoldDB" id="A0A7E5VK98"/>
<evidence type="ECO:0000313" key="2">
    <source>
        <dbReference type="Proteomes" id="UP000322000"/>
    </source>
</evidence>
<evidence type="ECO:0000313" key="3">
    <source>
        <dbReference type="RefSeq" id="XP_026728699.1"/>
    </source>
</evidence>
<accession>A0A7E5VK98</accession>
<dbReference type="InParanoid" id="A0A7E5VK98"/>
<evidence type="ECO:0000256" key="1">
    <source>
        <dbReference type="SAM" id="SignalP"/>
    </source>
</evidence>
<protein>
    <submittedName>
        <fullName evidence="3">Uncharacterized protein LOC113494519</fullName>
    </submittedName>
</protein>
<dbReference type="RefSeq" id="XP_026728699.1">
    <property type="nucleotide sequence ID" value="XM_026872898.1"/>
</dbReference>
<dbReference type="GeneID" id="113494519"/>
<keyword evidence="2" id="KW-1185">Reference proteome</keyword>
<dbReference type="Proteomes" id="UP000322000">
    <property type="component" value="Chromosome 5"/>
</dbReference>
<feature type="signal peptide" evidence="1">
    <location>
        <begin position="1"/>
        <end position="17"/>
    </location>
</feature>
<dbReference type="KEGG" id="tnl:113494519"/>
<proteinExistence type="predicted"/>
<dbReference type="OrthoDB" id="7483731at2759"/>
<keyword evidence="1" id="KW-0732">Signal</keyword>
<name>A0A7E5VK98_TRINI</name>